<feature type="transmembrane region" description="Helical" evidence="5">
    <location>
        <begin position="103"/>
        <end position="123"/>
    </location>
</feature>
<dbReference type="InterPro" id="IPR010899">
    <property type="entry name" value="UPF0344"/>
</dbReference>
<dbReference type="Proteomes" id="UP000579136">
    <property type="component" value="Unassembled WGS sequence"/>
</dbReference>
<name>A0A9Q2HFS4_9STAP</name>
<dbReference type="RefSeq" id="WP_183673474.1">
    <property type="nucleotide sequence ID" value="NZ_CBCRYX010000002.1"/>
</dbReference>
<keyword evidence="7" id="KW-1185">Reference proteome</keyword>
<sequence length="126" mass="14420">MFHLHLTAIVITFILFLVTYFSYKKDPSRDNRRAFILHMTLRLFYIIVLFSGVMIFIQNLSIIGNIDKGHMMYGIKALLGLLTIGLMEMTLVREKKQTKVQTFLIIAIVLVIVTVLLGSYLPLGTL</sequence>
<gene>
    <name evidence="6" type="ORF">HNQ45_000702</name>
</gene>
<evidence type="ECO:0000256" key="3">
    <source>
        <dbReference type="ARBA" id="ARBA00022989"/>
    </source>
</evidence>
<keyword evidence="2 5" id="KW-0812">Transmembrane</keyword>
<evidence type="ECO:0000256" key="2">
    <source>
        <dbReference type="ARBA" id="ARBA00022692"/>
    </source>
</evidence>
<dbReference type="AlphaFoldDB" id="A0A9Q2HFS4"/>
<accession>A0A9Q2HFS4</accession>
<evidence type="ECO:0000313" key="7">
    <source>
        <dbReference type="Proteomes" id="UP000579136"/>
    </source>
</evidence>
<dbReference type="EMBL" id="JACHHF010000003">
    <property type="protein sequence ID" value="MBB5175827.1"/>
    <property type="molecule type" value="Genomic_DNA"/>
</dbReference>
<dbReference type="Pfam" id="PF07457">
    <property type="entry name" value="DUF1516"/>
    <property type="match status" value="1"/>
</dbReference>
<proteinExistence type="predicted"/>
<evidence type="ECO:0000256" key="4">
    <source>
        <dbReference type="ARBA" id="ARBA00023136"/>
    </source>
</evidence>
<evidence type="ECO:0000256" key="1">
    <source>
        <dbReference type="ARBA" id="ARBA00022475"/>
    </source>
</evidence>
<keyword evidence="4 5" id="KW-0472">Membrane</keyword>
<keyword evidence="3 5" id="KW-1133">Transmembrane helix</keyword>
<comment type="caution">
    <text evidence="6">The sequence shown here is derived from an EMBL/GenBank/DDBJ whole genome shotgun (WGS) entry which is preliminary data.</text>
</comment>
<protein>
    <submittedName>
        <fullName evidence="6">Membrane protein SirB2</fullName>
    </submittedName>
</protein>
<feature type="transmembrane region" description="Helical" evidence="5">
    <location>
        <begin position="6"/>
        <end position="23"/>
    </location>
</feature>
<evidence type="ECO:0000313" key="6">
    <source>
        <dbReference type="EMBL" id="MBB5175827.1"/>
    </source>
</evidence>
<organism evidence="6 7">
    <name type="scientific">Nosocomiicoccus ampullae</name>
    <dbReference type="NCBI Taxonomy" id="489910"/>
    <lineage>
        <taxon>Bacteria</taxon>
        <taxon>Bacillati</taxon>
        <taxon>Bacillota</taxon>
        <taxon>Bacilli</taxon>
        <taxon>Bacillales</taxon>
        <taxon>Staphylococcaceae</taxon>
        <taxon>Nosocomiicoccus</taxon>
    </lineage>
</organism>
<reference evidence="6 7" key="1">
    <citation type="submission" date="2020-08" db="EMBL/GenBank/DDBJ databases">
        <title>Genomic Encyclopedia of Type Strains, Phase IV (KMG-IV): sequencing the most valuable type-strain genomes for metagenomic binning, comparative biology and taxonomic classification.</title>
        <authorList>
            <person name="Goeker M."/>
        </authorList>
    </citation>
    <scope>NUCLEOTIDE SEQUENCE [LARGE SCALE GENOMIC DNA]</scope>
    <source>
        <strain evidence="6 7">DSM 19163</strain>
    </source>
</reference>
<keyword evidence="1" id="KW-1003">Cell membrane</keyword>
<evidence type="ECO:0000256" key="5">
    <source>
        <dbReference type="SAM" id="Phobius"/>
    </source>
</evidence>
<feature type="transmembrane region" description="Helical" evidence="5">
    <location>
        <begin position="43"/>
        <end position="64"/>
    </location>
</feature>
<feature type="transmembrane region" description="Helical" evidence="5">
    <location>
        <begin position="70"/>
        <end position="91"/>
    </location>
</feature>